<sequence length="375" mass="43005">MTKNLYNHTDHFLAELEGDPEENGNINENNIDHLDIEDKIETLILNTSFSHSREPTDKDDEPGTTYNTSFGTLENPFQLTSYLADISFQHAITGLNPAGSYKPNNEDPFAFISSGRYNSDRFYGILIDTGASKHSTAGLKQLKALQKIKSLPINKTKAGAIKVQFGIGSSDSIGSINLETPIGFIEFQIVNADTPFLLSLSDMDKLRVYYDNLRNILITPTKTVNEVRRFGHAFLLWGIFLESFISFSFYMNPCFLTETELRRLHRRFGHPSAQRLYTILKPSGHNEVDKKNIDYLNKFCNYCQKNKGPPQRFRFKIQEKDIQFNHSINVDIMYIENNPILHTIDDATSYQAARWLKNITNKHTWDTIRACWIDV</sequence>
<gene>
    <name evidence="1" type="ORF">EV44_g3899</name>
</gene>
<reference evidence="1 2" key="1">
    <citation type="journal article" date="2014" name="BMC Genomics">
        <title>Adaptive genomic structural variation in the grape powdery mildew pathogen, Erysiphe necator.</title>
        <authorList>
            <person name="Jones L."/>
            <person name="Riaz S."/>
            <person name="Morales-Cruz A."/>
            <person name="Amrine K.C."/>
            <person name="McGuire B."/>
            <person name="Gubler W.D."/>
            <person name="Walker M.A."/>
            <person name="Cantu D."/>
        </authorList>
    </citation>
    <scope>NUCLEOTIDE SEQUENCE [LARGE SCALE GENOMIC DNA]</scope>
    <source>
        <strain evidence="2">c</strain>
    </source>
</reference>
<accession>A0A0B1NWQ5</accession>
<dbReference type="STRING" id="52586.A0A0B1NWQ5"/>
<proteinExistence type="predicted"/>
<evidence type="ECO:0000313" key="1">
    <source>
        <dbReference type="EMBL" id="KHJ30393.1"/>
    </source>
</evidence>
<dbReference type="HOGENOM" id="CLU_055871_1_0_1"/>
<dbReference type="AlphaFoldDB" id="A0A0B1NWQ5"/>
<keyword evidence="2" id="KW-1185">Reference proteome</keyword>
<dbReference type="EMBL" id="JNVN01004333">
    <property type="protein sequence ID" value="KHJ30393.1"/>
    <property type="molecule type" value="Genomic_DNA"/>
</dbReference>
<name>A0A0B1NWQ5_UNCNE</name>
<dbReference type="Proteomes" id="UP000030854">
    <property type="component" value="Unassembled WGS sequence"/>
</dbReference>
<evidence type="ECO:0000313" key="2">
    <source>
        <dbReference type="Proteomes" id="UP000030854"/>
    </source>
</evidence>
<comment type="caution">
    <text evidence="1">The sequence shown here is derived from an EMBL/GenBank/DDBJ whole genome shotgun (WGS) entry which is preliminary data.</text>
</comment>
<protein>
    <recommendedName>
        <fullName evidence="3">GAG-pre-integrase domain-containing protein</fullName>
    </recommendedName>
</protein>
<organism evidence="1 2">
    <name type="scientific">Uncinula necator</name>
    <name type="common">Grape powdery mildew</name>
    <dbReference type="NCBI Taxonomy" id="52586"/>
    <lineage>
        <taxon>Eukaryota</taxon>
        <taxon>Fungi</taxon>
        <taxon>Dikarya</taxon>
        <taxon>Ascomycota</taxon>
        <taxon>Pezizomycotina</taxon>
        <taxon>Leotiomycetes</taxon>
        <taxon>Erysiphales</taxon>
        <taxon>Erysiphaceae</taxon>
        <taxon>Erysiphe</taxon>
    </lineage>
</organism>
<evidence type="ECO:0008006" key="3">
    <source>
        <dbReference type="Google" id="ProtNLM"/>
    </source>
</evidence>